<dbReference type="OMA" id="WIQRIRI"/>
<feature type="compositionally biased region" description="Polar residues" evidence="1">
    <location>
        <begin position="959"/>
        <end position="969"/>
    </location>
</feature>
<dbReference type="InterPro" id="IPR003593">
    <property type="entry name" value="AAA+_ATPase"/>
</dbReference>
<dbReference type="InterPro" id="IPR056599">
    <property type="entry name" value="AAA_lid_fung"/>
</dbReference>
<dbReference type="Pfam" id="PF00004">
    <property type="entry name" value="AAA"/>
    <property type="match status" value="1"/>
</dbReference>
<proteinExistence type="predicted"/>
<organism evidence="3 4">
    <name type="scientific">Fusarium poae</name>
    <dbReference type="NCBI Taxonomy" id="36050"/>
    <lineage>
        <taxon>Eukaryota</taxon>
        <taxon>Fungi</taxon>
        <taxon>Dikarya</taxon>
        <taxon>Ascomycota</taxon>
        <taxon>Pezizomycotina</taxon>
        <taxon>Sordariomycetes</taxon>
        <taxon>Hypocreomycetidae</taxon>
        <taxon>Hypocreales</taxon>
        <taxon>Nectriaceae</taxon>
        <taxon>Fusarium</taxon>
    </lineage>
</organism>
<dbReference type="InterPro" id="IPR027417">
    <property type="entry name" value="P-loop_NTPase"/>
</dbReference>
<feature type="domain" description="AAA+ ATPase" evidence="2">
    <location>
        <begin position="671"/>
        <end position="798"/>
    </location>
</feature>
<dbReference type="Pfam" id="PF23232">
    <property type="entry name" value="AAA_lid_13"/>
    <property type="match status" value="1"/>
</dbReference>
<dbReference type="AlphaFoldDB" id="A0A1B8AHS3"/>
<dbReference type="Pfam" id="PF22942">
    <property type="entry name" value="DUF7025"/>
    <property type="match status" value="1"/>
</dbReference>
<dbReference type="PANTHER" id="PTHR46411:SF3">
    <property type="entry name" value="AAA+ ATPASE DOMAIN-CONTAINING PROTEIN"/>
    <property type="match status" value="1"/>
</dbReference>
<keyword evidence="4" id="KW-1185">Reference proteome</keyword>
<evidence type="ECO:0000313" key="3">
    <source>
        <dbReference type="EMBL" id="OBS19991.1"/>
    </source>
</evidence>
<feature type="compositionally biased region" description="Acidic residues" evidence="1">
    <location>
        <begin position="1048"/>
        <end position="1058"/>
    </location>
</feature>
<dbReference type="InterPro" id="IPR003959">
    <property type="entry name" value="ATPase_AAA_core"/>
</dbReference>
<dbReference type="CDD" id="cd19481">
    <property type="entry name" value="RecA-like_protease"/>
    <property type="match status" value="1"/>
</dbReference>
<dbReference type="SMART" id="SM00382">
    <property type="entry name" value="AAA"/>
    <property type="match status" value="1"/>
</dbReference>
<feature type="compositionally biased region" description="Basic and acidic residues" evidence="1">
    <location>
        <begin position="938"/>
        <end position="948"/>
    </location>
</feature>
<dbReference type="SUPFAM" id="SSF52540">
    <property type="entry name" value="P-loop containing nucleoside triphosphate hydrolases"/>
    <property type="match status" value="1"/>
</dbReference>
<dbReference type="STRING" id="36050.A0A1B8AHS3"/>
<evidence type="ECO:0000259" key="2">
    <source>
        <dbReference type="SMART" id="SM00382"/>
    </source>
</evidence>
<feature type="compositionally biased region" description="Basic and acidic residues" evidence="1">
    <location>
        <begin position="60"/>
        <end position="73"/>
    </location>
</feature>
<dbReference type="PANTHER" id="PTHR46411">
    <property type="entry name" value="FAMILY ATPASE, PUTATIVE-RELATED"/>
    <property type="match status" value="1"/>
</dbReference>
<dbReference type="Proteomes" id="UP000091967">
    <property type="component" value="Unassembled WGS sequence"/>
</dbReference>
<feature type="compositionally biased region" description="Acidic residues" evidence="1">
    <location>
        <begin position="1081"/>
        <end position="1092"/>
    </location>
</feature>
<feature type="compositionally biased region" description="Acidic residues" evidence="1">
    <location>
        <begin position="1101"/>
        <end position="1110"/>
    </location>
</feature>
<evidence type="ECO:0000313" key="4">
    <source>
        <dbReference type="Proteomes" id="UP000091967"/>
    </source>
</evidence>
<evidence type="ECO:0000256" key="1">
    <source>
        <dbReference type="SAM" id="MobiDB-lite"/>
    </source>
</evidence>
<dbReference type="InterPro" id="IPR054289">
    <property type="entry name" value="DUF7025"/>
</dbReference>
<feature type="compositionally biased region" description="Basic and acidic residues" evidence="1">
    <location>
        <begin position="1059"/>
        <end position="1070"/>
    </location>
</feature>
<feature type="compositionally biased region" description="Basic and acidic residues" evidence="1">
    <location>
        <begin position="148"/>
        <end position="162"/>
    </location>
</feature>
<dbReference type="GO" id="GO:0016887">
    <property type="term" value="F:ATP hydrolysis activity"/>
    <property type="evidence" value="ECO:0007669"/>
    <property type="project" value="InterPro"/>
</dbReference>
<dbReference type="Gene3D" id="3.40.50.300">
    <property type="entry name" value="P-loop containing nucleotide triphosphate hydrolases"/>
    <property type="match status" value="1"/>
</dbReference>
<protein>
    <recommendedName>
        <fullName evidence="2">AAA+ ATPase domain-containing protein</fullName>
    </recommendedName>
</protein>
<feature type="compositionally biased region" description="Low complexity" evidence="1">
    <location>
        <begin position="1007"/>
        <end position="1018"/>
    </location>
</feature>
<comment type="caution">
    <text evidence="3">The sequence shown here is derived from an EMBL/GenBank/DDBJ whole genome shotgun (WGS) entry which is preliminary data.</text>
</comment>
<feature type="region of interest" description="Disordered" evidence="1">
    <location>
        <begin position="48"/>
        <end position="76"/>
    </location>
</feature>
<gene>
    <name evidence="3" type="ORF">FPOA_11714</name>
</gene>
<sequence length="1110" mass="127006">MTTLESNMPIASSFENTQLLAMAFVPLADRSGTSGVASRKASIATEAGIDFSELQNETSESTKHEGTEARKPSDPAVAEAGIPIEDPVKEGSVSEVVIMEQIDWKSRIRDLPLLVSVGEFDFEDFKNRWGEDSRYHVVELLMGSDTTAEEKRREESKRDEKSPGLGFRQKPKTKSSTGEQWIQRIRIHSPFVLKVLEDVMNPPDWSCEEPRVFFRPFRCLLHYHDYVKERLEDLERKYQETTGHGSGDDHLHQLQTKVAGGAENKATENGSMESTNKIGVNEVERSSGNSIKVELEHLRCYVEFMDNRVMPMEGMFDSTNRRMVAFDELWYLFKPGDVLYAPINTCFKASEGLGPAKERYHTAFKLYATSSTYIDDDDPDDVNGKNRTILLWCYYIDYNGESYGPVKKNIDIDFFGGKKEIRDLPAYPIRFASNVEKLQEDLSLQGKRFGSTTKQGHVSCEGWTITGPPLGYEHNEGDENPEHVEGDVIIDFQQALRRHPSWKPEFVAPSEDTDEHWKYGSDDMEIIHWPASFEPGKPKAPLCSIRELTQRDDNSETKIKSASISKDVFLQAYQEDDVSTLEGLDEDTNSLLLPRRVFVYVLRQRRFTMVDIYSLEPIPLQSTIFDDLRIDESHKLIVQSLVDAHFEKRKIQRHRPGLGPVGQDLVRGKGSGLFILLHGVPGVGKTATAEAVAQAHKKPLFSITCGDLGLTPEAIDSKLNEVFRLAHLWDCVLLLDEADIFLARRDTYNLQRNALVSVFLRVLEYYSGILFLTTNRVGILDEAFKSRIHISLYYEPLSRQQTVDIFRVNIKKLRGIEEEKQRRLKGTEDEQPRLQIMAKRIIEYAQHYYDEHEDTPHLRWNGRQIRNAFQIASSLAHYNMNKVSLDTANPQSGQVALPVLDERQFEKVAVAIEQFGNYMDYTKAMTDADQARIDMTRADHMRNEDLTPRKRGHNRRQEQTQYSYRSPSTYGDGPPREPMMGDVRRRVKDDMPPARPTRQRDGGLTGRPEAPARNPRARTQTGAQSGPSASARTAAVPQRHERRSNYYPDEDDEEEDEYMDKREFGVSDKRSRNKAGINDRGEEDYDDDDQPMDWEVRQDLMGDDEPDYDD</sequence>
<accession>A0A1B8AHS3</accession>
<feature type="compositionally biased region" description="Polar residues" evidence="1">
    <location>
        <begin position="1019"/>
        <end position="1031"/>
    </location>
</feature>
<name>A0A1B8AHS3_FUSPO</name>
<dbReference type="GO" id="GO:0005524">
    <property type="term" value="F:ATP binding"/>
    <property type="evidence" value="ECO:0007669"/>
    <property type="project" value="InterPro"/>
</dbReference>
<feature type="region of interest" description="Disordered" evidence="1">
    <location>
        <begin position="938"/>
        <end position="1110"/>
    </location>
</feature>
<reference evidence="3 4" key="1">
    <citation type="submission" date="2016-06" db="EMBL/GenBank/DDBJ databases">
        <title>Living apart together: crosstalk between the core and supernumerary genomes in a fungal plant pathogen.</title>
        <authorList>
            <person name="Vanheule A."/>
            <person name="Audenaert K."/>
            <person name="Warris S."/>
            <person name="Van De Geest H."/>
            <person name="Schijlen E."/>
            <person name="Hofte M."/>
            <person name="De Saeger S."/>
            <person name="Haesaert G."/>
            <person name="Waalwijk C."/>
            <person name="Van Der Lee T."/>
        </authorList>
    </citation>
    <scope>NUCLEOTIDE SEQUENCE [LARGE SCALE GENOMIC DNA]</scope>
    <source>
        <strain evidence="3 4">2516</strain>
    </source>
</reference>
<dbReference type="EMBL" id="LYXU01000004">
    <property type="protein sequence ID" value="OBS19991.1"/>
    <property type="molecule type" value="Genomic_DNA"/>
</dbReference>
<feature type="region of interest" description="Disordered" evidence="1">
    <location>
        <begin position="146"/>
        <end position="179"/>
    </location>
</feature>
<feature type="compositionally biased region" description="Basic and acidic residues" evidence="1">
    <location>
        <begin position="982"/>
        <end position="992"/>
    </location>
</feature>